<dbReference type="InterPro" id="IPR009401">
    <property type="entry name" value="Med13_C"/>
</dbReference>
<evidence type="ECO:0000256" key="1">
    <source>
        <dbReference type="ARBA" id="ARBA00004123"/>
    </source>
</evidence>
<keyword evidence="11" id="KW-1185">Reference proteome</keyword>
<evidence type="ECO:0000313" key="11">
    <source>
        <dbReference type="Proteomes" id="UP000603453"/>
    </source>
</evidence>
<dbReference type="Pfam" id="PF06333">
    <property type="entry name" value="Med13_C"/>
    <property type="match status" value="1"/>
</dbReference>
<proteinExistence type="inferred from homology"/>
<name>A0A8H7RNW5_9FUNG</name>
<evidence type="ECO:0000259" key="9">
    <source>
        <dbReference type="Pfam" id="PF06333"/>
    </source>
</evidence>
<sequence>RERAYKGILRTEAVTEKENWMTPLATGYMIYHALPNKNVNPCMEQFNNEPFVAEVHLIYNHTQHSAYNTLQEIIKHFYALSFVDPIPSSHSCIPFYVVLVERLSRLLLIIDESCK</sequence>
<comment type="subcellular location">
    <subcellularLocation>
        <location evidence="1 8">Nucleus</location>
    </subcellularLocation>
</comment>
<comment type="similarity">
    <text evidence="2 8">Belongs to the Mediator complex subunit 13 family.</text>
</comment>
<comment type="subunit">
    <text evidence="8">Component of the SRB8-11 complex, which itself associates with the Mediator complex.</text>
</comment>
<keyword evidence="7 8" id="KW-0539">Nucleus</keyword>
<feature type="non-terminal residue" evidence="10">
    <location>
        <position position="1"/>
    </location>
</feature>
<keyword evidence="5 8" id="KW-0010">Activator</keyword>
<keyword evidence="4 8" id="KW-0805">Transcription regulation</keyword>
<keyword evidence="3 8" id="KW-0678">Repressor</keyword>
<dbReference type="GO" id="GO:0003712">
    <property type="term" value="F:transcription coregulator activity"/>
    <property type="evidence" value="ECO:0007669"/>
    <property type="project" value="InterPro"/>
</dbReference>
<reference evidence="10" key="1">
    <citation type="submission" date="2020-12" db="EMBL/GenBank/DDBJ databases">
        <title>Metabolic potential, ecology and presence of endohyphal bacteria is reflected in genomic diversity of Mucoromycotina.</title>
        <authorList>
            <person name="Muszewska A."/>
            <person name="Okrasinska A."/>
            <person name="Steczkiewicz K."/>
            <person name="Drgas O."/>
            <person name="Orlowska M."/>
            <person name="Perlinska-Lenart U."/>
            <person name="Aleksandrzak-Piekarczyk T."/>
            <person name="Szatraj K."/>
            <person name="Zielenkiewicz U."/>
            <person name="Pilsyk S."/>
            <person name="Malc E."/>
            <person name="Mieczkowski P."/>
            <person name="Kruszewska J.S."/>
            <person name="Biernat P."/>
            <person name="Pawlowska J."/>
        </authorList>
    </citation>
    <scope>NUCLEOTIDE SEQUENCE</scope>
    <source>
        <strain evidence="10">WA0000017839</strain>
    </source>
</reference>
<accession>A0A8H7RNW5</accession>
<protein>
    <recommendedName>
        <fullName evidence="8">Mediator of RNA polymerase II transcription subunit 13</fullName>
    </recommendedName>
    <alternativeName>
        <fullName evidence="8">Mediator complex subunit 13</fullName>
    </alternativeName>
</protein>
<keyword evidence="6 8" id="KW-0804">Transcription</keyword>
<gene>
    <name evidence="10" type="ORF">INT47_001184</name>
</gene>
<evidence type="ECO:0000256" key="4">
    <source>
        <dbReference type="ARBA" id="ARBA00023015"/>
    </source>
</evidence>
<dbReference type="Proteomes" id="UP000603453">
    <property type="component" value="Unassembled WGS sequence"/>
</dbReference>
<evidence type="ECO:0000256" key="2">
    <source>
        <dbReference type="ARBA" id="ARBA00009354"/>
    </source>
</evidence>
<dbReference type="GO" id="GO:0006357">
    <property type="term" value="P:regulation of transcription by RNA polymerase II"/>
    <property type="evidence" value="ECO:0007669"/>
    <property type="project" value="InterPro"/>
</dbReference>
<feature type="domain" description="Mediator complex subunit Med13 C-terminal" evidence="9">
    <location>
        <begin position="15"/>
        <end position="99"/>
    </location>
</feature>
<dbReference type="OrthoDB" id="103819at2759"/>
<evidence type="ECO:0000256" key="7">
    <source>
        <dbReference type="ARBA" id="ARBA00023242"/>
    </source>
</evidence>
<evidence type="ECO:0000256" key="8">
    <source>
        <dbReference type="RuleBase" id="RU364134"/>
    </source>
</evidence>
<organism evidence="10 11">
    <name type="scientific">Mucor saturninus</name>
    <dbReference type="NCBI Taxonomy" id="64648"/>
    <lineage>
        <taxon>Eukaryota</taxon>
        <taxon>Fungi</taxon>
        <taxon>Fungi incertae sedis</taxon>
        <taxon>Mucoromycota</taxon>
        <taxon>Mucoromycotina</taxon>
        <taxon>Mucoromycetes</taxon>
        <taxon>Mucorales</taxon>
        <taxon>Mucorineae</taxon>
        <taxon>Mucoraceae</taxon>
        <taxon>Mucor</taxon>
    </lineage>
</organism>
<evidence type="ECO:0000256" key="6">
    <source>
        <dbReference type="ARBA" id="ARBA00023163"/>
    </source>
</evidence>
<dbReference type="EMBL" id="JAEPRD010000002">
    <property type="protein sequence ID" value="KAG2213915.1"/>
    <property type="molecule type" value="Genomic_DNA"/>
</dbReference>
<dbReference type="GO" id="GO:0016592">
    <property type="term" value="C:mediator complex"/>
    <property type="evidence" value="ECO:0007669"/>
    <property type="project" value="InterPro"/>
</dbReference>
<dbReference type="AlphaFoldDB" id="A0A8H7RNW5"/>
<evidence type="ECO:0000313" key="10">
    <source>
        <dbReference type="EMBL" id="KAG2213915.1"/>
    </source>
</evidence>
<evidence type="ECO:0000256" key="5">
    <source>
        <dbReference type="ARBA" id="ARBA00023159"/>
    </source>
</evidence>
<comment type="caution">
    <text evidence="10">The sequence shown here is derived from an EMBL/GenBank/DDBJ whole genome shotgun (WGS) entry which is preliminary data.</text>
</comment>
<evidence type="ECO:0000256" key="3">
    <source>
        <dbReference type="ARBA" id="ARBA00022491"/>
    </source>
</evidence>
<comment type="function">
    <text evidence="8">Component of the SRB8-11 complex. The SRB8-11 complex is a regulatory module of the Mediator complex which is itself involved in regulation of basal and activated RNA polymerase II-dependent transcription. The SRB8-11 complex may be involved in the transcriptional repression of a subset of genes regulated by Mediator. It may inhibit the association of the Mediator complex with RNA polymerase II to form the holoenzyme complex.</text>
</comment>